<dbReference type="InterPro" id="IPR007688">
    <property type="entry name" value="Conjugal_tfr_TrbL/VirB6"/>
</dbReference>
<comment type="subcellular location">
    <subcellularLocation>
        <location evidence="1">Membrane</location>
        <topology evidence="1">Multi-pass membrane protein</topology>
    </subcellularLocation>
</comment>
<geneLocation type="plasmid" evidence="6 7">
    <name>pET49</name>
</geneLocation>
<keyword evidence="7" id="KW-1185">Reference proteome</keyword>
<evidence type="ECO:0000313" key="7">
    <source>
        <dbReference type="Proteomes" id="UP000001726"/>
    </source>
</evidence>
<evidence type="ECO:0000256" key="5">
    <source>
        <dbReference type="SAM" id="Phobius"/>
    </source>
</evidence>
<evidence type="ECO:0000256" key="1">
    <source>
        <dbReference type="ARBA" id="ARBA00004141"/>
    </source>
</evidence>
<dbReference type="KEGG" id="eta:ETA_pET490110"/>
<reference evidence="6 7" key="1">
    <citation type="journal article" date="2008" name="Environ. Microbiol.">
        <title>The genome of Erwinia tasmaniensis strain Et1/99, a non-pathogenic bacterium in the genus Erwinia.</title>
        <authorList>
            <person name="Kube M."/>
            <person name="Migdoll A.M."/>
            <person name="Mueller I."/>
            <person name="Kuhl H."/>
            <person name="Beck A."/>
            <person name="Reinhardt R."/>
            <person name="Geider K."/>
        </authorList>
    </citation>
    <scope>NUCLEOTIDE SEQUENCE [LARGE SCALE GENOMIC DNA]</scope>
    <source>
        <strain evidence="7">DSM 17950 / CFBP 7177 / CIP 109463 / NCPPB 4357 / Et1/99</strain>
        <plasmid evidence="7">pET49</plasmid>
    </source>
</reference>
<keyword evidence="3 5" id="KW-1133">Transmembrane helix</keyword>
<name>B2VAV0_ERWT9</name>
<dbReference type="GO" id="GO:0016020">
    <property type="term" value="C:membrane"/>
    <property type="evidence" value="ECO:0007669"/>
    <property type="project" value="UniProtKB-SubCell"/>
</dbReference>
<protein>
    <submittedName>
        <fullName evidence="6">Plasmid conjugal transfer protein (TrbL/VirB6)</fullName>
    </submittedName>
</protein>
<organism evidence="6 7">
    <name type="scientific">Erwinia tasmaniensis (strain DSM 17950 / CFBP 7177 / CIP 109463 / NCPPB 4357 / Et1/99)</name>
    <dbReference type="NCBI Taxonomy" id="465817"/>
    <lineage>
        <taxon>Bacteria</taxon>
        <taxon>Pseudomonadati</taxon>
        <taxon>Pseudomonadota</taxon>
        <taxon>Gammaproteobacteria</taxon>
        <taxon>Enterobacterales</taxon>
        <taxon>Erwiniaceae</taxon>
        <taxon>Erwinia</taxon>
    </lineage>
</organism>
<sequence>MAIASDFVNQIKLLVMDAVANNFSAIAVSIRPVFAAGFLLYCCIIAWMIIYSNREVIVNEVIKNVMVFTLIGAFIWSAPYYQQWVVPFVMDSGSEISAKLMGNGNAALNVDEIWTKLATSMEDFKTRSIDTLGWDFGPLISTYLIYAIGYAGGAILIAYTTLFLCVATFMTGILLSIGSVFICFAGFPATRGMFSSWCGHCLNYILLNVFYSISLTFVLGLIGKYTALDPSSVSFMDAVTFLLVVVICIAMVEQVAVLCSSLTGGVGINGLVPGVGSLAKAAGLSKAAASMRDKAPGAIGGAMKRGGSALANKFRNNVKGG</sequence>
<dbReference type="AlphaFoldDB" id="B2VAV0"/>
<feature type="transmembrane region" description="Helical" evidence="5">
    <location>
        <begin position="61"/>
        <end position="81"/>
    </location>
</feature>
<evidence type="ECO:0000313" key="6">
    <source>
        <dbReference type="EMBL" id="CAO94853.1"/>
    </source>
</evidence>
<feature type="transmembrane region" description="Helical" evidence="5">
    <location>
        <begin position="173"/>
        <end position="190"/>
    </location>
</feature>
<keyword evidence="6" id="KW-0614">Plasmid</keyword>
<dbReference type="RefSeq" id="WP_012443210.1">
    <property type="nucleotide sequence ID" value="NC_010697.1"/>
</dbReference>
<dbReference type="HOGENOM" id="CLU_065797_2_0_6"/>
<proteinExistence type="predicted"/>
<feature type="transmembrane region" description="Helical" evidence="5">
    <location>
        <begin position="234"/>
        <end position="252"/>
    </location>
</feature>
<gene>
    <name evidence="6" type="primary">trbL</name>
    <name evidence="6" type="ordered locus">ETA_pET490110</name>
</gene>
<dbReference type="Pfam" id="PF04610">
    <property type="entry name" value="TrbL"/>
    <property type="match status" value="1"/>
</dbReference>
<feature type="transmembrane region" description="Helical" evidence="5">
    <location>
        <begin position="143"/>
        <end position="166"/>
    </location>
</feature>
<dbReference type="Proteomes" id="UP000001726">
    <property type="component" value="Plasmid pET49"/>
</dbReference>
<dbReference type="GO" id="GO:0030255">
    <property type="term" value="P:protein secretion by the type IV secretion system"/>
    <property type="evidence" value="ECO:0007669"/>
    <property type="project" value="InterPro"/>
</dbReference>
<evidence type="ECO:0000256" key="3">
    <source>
        <dbReference type="ARBA" id="ARBA00022989"/>
    </source>
</evidence>
<dbReference type="EMBL" id="CU468131">
    <property type="protein sequence ID" value="CAO94853.1"/>
    <property type="molecule type" value="Genomic_DNA"/>
</dbReference>
<dbReference type="OrthoDB" id="6631512at2"/>
<evidence type="ECO:0000256" key="2">
    <source>
        <dbReference type="ARBA" id="ARBA00022692"/>
    </source>
</evidence>
<keyword evidence="2 5" id="KW-0812">Transmembrane</keyword>
<evidence type="ECO:0000256" key="4">
    <source>
        <dbReference type="ARBA" id="ARBA00023136"/>
    </source>
</evidence>
<accession>B2VAV0</accession>
<feature type="transmembrane region" description="Helical" evidence="5">
    <location>
        <begin position="202"/>
        <end position="222"/>
    </location>
</feature>
<keyword evidence="4 5" id="KW-0472">Membrane</keyword>
<feature type="transmembrane region" description="Helical" evidence="5">
    <location>
        <begin position="23"/>
        <end position="49"/>
    </location>
</feature>